<proteinExistence type="predicted"/>
<feature type="transmembrane region" description="Helical" evidence="7">
    <location>
        <begin position="281"/>
        <end position="302"/>
    </location>
</feature>
<feature type="transmembrane region" description="Helical" evidence="7">
    <location>
        <begin position="201"/>
        <end position="223"/>
    </location>
</feature>
<keyword evidence="5 7" id="KW-1133">Transmembrane helix</keyword>
<evidence type="ECO:0000259" key="8">
    <source>
        <dbReference type="Pfam" id="PF01490"/>
    </source>
</evidence>
<dbReference type="GO" id="GO:0016020">
    <property type="term" value="C:membrane"/>
    <property type="evidence" value="ECO:0000318"/>
    <property type="project" value="GO_Central"/>
</dbReference>
<accession>A0A3B5Y7I7</accession>
<dbReference type="PANTHER" id="PTHR48017">
    <property type="entry name" value="OS05G0424000 PROTEIN-RELATED"/>
    <property type="match status" value="1"/>
</dbReference>
<dbReference type="Gramene" id="TraesCAD_scaffold_076559_01G000400.1">
    <property type="protein sequence ID" value="TraesCAD_scaffold_076559_01G000400.1"/>
    <property type="gene ID" value="TraesCAD_scaffold_076559_01G000400"/>
</dbReference>
<dbReference type="Gramene" id="TraesPARA_EIv1.0_0004470.1">
    <property type="protein sequence ID" value="TraesPARA_EIv1.0_0004470.1.CDS"/>
    <property type="gene ID" value="TraesPARA_EIv1.0_0004470"/>
</dbReference>
<dbReference type="Gramene" id="TraesWEE_scaffold_075553_01G000400.1">
    <property type="protein sequence ID" value="TraesWEE_scaffold_075553_01G000400.1"/>
    <property type="gene ID" value="TraesWEE_scaffold_075553_01G000400"/>
</dbReference>
<dbReference type="Gramene" id="TraesNOR1A03G00176700.1">
    <property type="protein sequence ID" value="TraesNOR1A03G00176700.1"/>
    <property type="gene ID" value="TraesNOR1A03G00176700"/>
</dbReference>
<evidence type="ECO:0000256" key="2">
    <source>
        <dbReference type="ARBA" id="ARBA00022448"/>
    </source>
</evidence>
<keyword evidence="3 7" id="KW-0812">Transmembrane</keyword>
<name>A0A3B5Y7I7_WHEAT</name>
<feature type="transmembrane region" description="Helical" evidence="7">
    <location>
        <begin position="243"/>
        <end position="261"/>
    </location>
</feature>
<dbReference type="Gramene" id="TraesLDM1A03G00175220.1">
    <property type="protein sequence ID" value="TraesLDM1A03G00175220.1"/>
    <property type="gene ID" value="TraesLDM1A03G00175220"/>
</dbReference>
<feature type="transmembrane region" description="Helical" evidence="7">
    <location>
        <begin position="430"/>
        <end position="454"/>
    </location>
</feature>
<dbReference type="EnsemblPlants" id="TraesCS1A02G425300.1">
    <property type="protein sequence ID" value="TraesCS1A02G425300.1"/>
    <property type="gene ID" value="TraesCS1A02G425300"/>
</dbReference>
<feature type="transmembrane region" description="Helical" evidence="7">
    <location>
        <begin position="322"/>
        <end position="347"/>
    </location>
</feature>
<evidence type="ECO:0000256" key="4">
    <source>
        <dbReference type="ARBA" id="ARBA00022970"/>
    </source>
</evidence>
<protein>
    <recommendedName>
        <fullName evidence="8">Amino acid transporter transmembrane domain-containing protein</fullName>
    </recommendedName>
</protein>
<dbReference type="Proteomes" id="UP000019116">
    <property type="component" value="Chromosome 1A"/>
</dbReference>
<reference evidence="9" key="2">
    <citation type="submission" date="2018-10" db="UniProtKB">
        <authorList>
            <consortium name="EnsemblPlants"/>
        </authorList>
    </citation>
    <scope>IDENTIFICATION</scope>
</reference>
<sequence length="473" mass="50340">MAVASLSSSSSFSAAGAVADEAATAHRRAPSSGEGKAGDAGAAFVLEAKGTWWHAGFHLTTAMVGPAVLSLPYALRGIGWALGLATLSALAAVSFYTYYVMSRVLDHCEAAGRRHIRFRDLAADVLGSGWAFYLMVAVQGAINVGVTIGSILLAGNSLQIMYTSLVPDGPLKLYHFIIAVASVLALLSQMPSFHSLRYINLGSLVLSVGYTILVSASCIRAGLSSNAPAKDYSLSMSRSEKTFDAFLSVSILAAAFGNGILPEIQATLVPPAAGKMVKALVINYSVAFFTFYPLAITGYWAFGKTVQSNAIQSLMPNTGPSLAPRWLLCLTVVLVLFQLLAIALLYAQVVYEVMEKRVADATRGRFSWRNLLPRVAMRTFYVALCAFVAAALPFFGEIVGVIGAVGYIPLDFILPVVMYNMVVSPPRRSVVYVANVAIMVLFTGLGVIGAVASVRKLVLNAGRFKLFNDHVVK</sequence>
<keyword evidence="6 7" id="KW-0472">Membrane</keyword>
<gene>
    <name evidence="9" type="primary">LOC123056152</name>
</gene>
<comment type="subcellular location">
    <subcellularLocation>
        <location evidence="1">Membrane</location>
    </subcellularLocation>
</comment>
<feature type="domain" description="Amino acid transporter transmembrane" evidence="8">
    <location>
        <begin position="49"/>
        <end position="456"/>
    </location>
</feature>
<dbReference type="InterPro" id="IPR013057">
    <property type="entry name" value="AA_transpt_TM"/>
</dbReference>
<dbReference type="OrthoDB" id="40134at2759"/>
<evidence type="ECO:0000256" key="7">
    <source>
        <dbReference type="SAM" id="Phobius"/>
    </source>
</evidence>
<dbReference type="GO" id="GO:0015171">
    <property type="term" value="F:amino acid transmembrane transporter activity"/>
    <property type="evidence" value="ECO:0000318"/>
    <property type="project" value="GO_Central"/>
</dbReference>
<keyword evidence="10" id="KW-1185">Reference proteome</keyword>
<keyword evidence="2" id="KW-0813">Transport</keyword>
<dbReference type="Gramene" id="TraesCS1A03G1035200.1">
    <property type="protein sequence ID" value="TraesCS1A03G1035200.1.CDS"/>
    <property type="gene ID" value="TraesCS1A03G1035200"/>
</dbReference>
<dbReference type="OMA" id="VAMRTFY"/>
<dbReference type="RefSeq" id="XP_044335820.1">
    <property type="nucleotide sequence ID" value="XM_044479885.1"/>
</dbReference>
<dbReference type="AlphaFoldDB" id="A0A3B5Y7I7"/>
<evidence type="ECO:0000256" key="6">
    <source>
        <dbReference type="ARBA" id="ARBA00023136"/>
    </source>
</evidence>
<dbReference type="GeneID" id="123056152"/>
<dbReference type="KEGG" id="taes:123056152"/>
<reference evidence="9" key="1">
    <citation type="submission" date="2018-08" db="EMBL/GenBank/DDBJ databases">
        <authorList>
            <person name="Rossello M."/>
        </authorList>
    </citation>
    <scope>NUCLEOTIDE SEQUENCE [LARGE SCALE GENOMIC DNA]</scope>
    <source>
        <strain evidence="9">cv. Chinese Spring</strain>
    </source>
</reference>
<evidence type="ECO:0000313" key="10">
    <source>
        <dbReference type="Proteomes" id="UP000019116"/>
    </source>
</evidence>
<evidence type="ECO:0000256" key="5">
    <source>
        <dbReference type="ARBA" id="ARBA00022989"/>
    </source>
</evidence>
<dbReference type="Gramene" id="TraesMAC1A03G00175720.1">
    <property type="protein sequence ID" value="TraesMAC1A03G00175720.1"/>
    <property type="gene ID" value="TraesMAC1A03G00175720"/>
</dbReference>
<evidence type="ECO:0000256" key="1">
    <source>
        <dbReference type="ARBA" id="ARBA00004370"/>
    </source>
</evidence>
<feature type="transmembrane region" description="Helical" evidence="7">
    <location>
        <begin position="379"/>
        <end position="410"/>
    </location>
</feature>
<keyword evidence="4" id="KW-0029">Amino-acid transport</keyword>
<evidence type="ECO:0000256" key="3">
    <source>
        <dbReference type="ARBA" id="ARBA00022692"/>
    </source>
</evidence>
<organism evidence="9">
    <name type="scientific">Triticum aestivum</name>
    <name type="common">Wheat</name>
    <dbReference type="NCBI Taxonomy" id="4565"/>
    <lineage>
        <taxon>Eukaryota</taxon>
        <taxon>Viridiplantae</taxon>
        <taxon>Streptophyta</taxon>
        <taxon>Embryophyta</taxon>
        <taxon>Tracheophyta</taxon>
        <taxon>Spermatophyta</taxon>
        <taxon>Magnoliopsida</taxon>
        <taxon>Liliopsida</taxon>
        <taxon>Poales</taxon>
        <taxon>Poaceae</taxon>
        <taxon>BOP clade</taxon>
        <taxon>Pooideae</taxon>
        <taxon>Triticodae</taxon>
        <taxon>Triticeae</taxon>
        <taxon>Triticinae</taxon>
        <taxon>Triticum</taxon>
    </lineage>
</organism>
<dbReference type="GO" id="GO:0003333">
    <property type="term" value="P:amino acid transmembrane transport"/>
    <property type="evidence" value="ECO:0000318"/>
    <property type="project" value="GO_Central"/>
</dbReference>
<feature type="transmembrane region" description="Helical" evidence="7">
    <location>
        <begin position="121"/>
        <end position="153"/>
    </location>
</feature>
<dbReference type="Pfam" id="PF01490">
    <property type="entry name" value="Aa_trans"/>
    <property type="match status" value="1"/>
</dbReference>
<dbReference type="SMR" id="A0A3B5Y7I7"/>
<dbReference type="Gramene" id="TraesCS1A02G425300.1">
    <property type="protein sequence ID" value="TraesCS1A02G425300.1"/>
    <property type="gene ID" value="TraesCS1A02G425300"/>
</dbReference>
<dbReference type="STRING" id="4565.A0A3B5Y7I7"/>
<evidence type="ECO:0000313" key="9">
    <source>
        <dbReference type="EnsemblPlants" id="TraesCS1A02G425300.1"/>
    </source>
</evidence>
<feature type="transmembrane region" description="Helical" evidence="7">
    <location>
        <begin position="173"/>
        <end position="189"/>
    </location>
</feature>
<feature type="transmembrane region" description="Helical" evidence="7">
    <location>
        <begin position="78"/>
        <end position="100"/>
    </location>
</feature>